<comment type="similarity">
    <text evidence="10">Belongs to the dynein light chain family.</text>
</comment>
<keyword evidence="7" id="KW-0653">Protein transport</keyword>
<dbReference type="EMBL" id="JALJAT010000003">
    <property type="protein sequence ID" value="KAK4471447.1"/>
    <property type="molecule type" value="Genomic_DNA"/>
</dbReference>
<dbReference type="GO" id="GO:0005874">
    <property type="term" value="C:microtubule"/>
    <property type="evidence" value="ECO:0007669"/>
    <property type="project" value="UniProtKB-KW"/>
</dbReference>
<protein>
    <recommendedName>
        <fullName evidence="10">Dynein light chain</fullName>
    </recommendedName>
</protein>
<dbReference type="Pfam" id="PF01221">
    <property type="entry name" value="Dynein_light"/>
    <property type="match status" value="2"/>
</dbReference>
<keyword evidence="10" id="KW-0243">Dynein</keyword>
<dbReference type="GO" id="GO:0005868">
    <property type="term" value="C:cytoplasmic dynein complex"/>
    <property type="evidence" value="ECO:0007669"/>
    <property type="project" value="TreeGrafter"/>
</dbReference>
<evidence type="ECO:0000256" key="9">
    <source>
        <dbReference type="ARBA" id="ARBA00023242"/>
    </source>
</evidence>
<dbReference type="Proteomes" id="UP001292079">
    <property type="component" value="Unassembled WGS sequence"/>
</dbReference>
<dbReference type="GO" id="GO:0015031">
    <property type="term" value="P:protein transport"/>
    <property type="evidence" value="ECO:0007669"/>
    <property type="project" value="UniProtKB-KW"/>
</dbReference>
<keyword evidence="10" id="KW-0505">Motor protein</keyword>
<keyword evidence="3" id="KW-0813">Transport</keyword>
<evidence type="ECO:0000256" key="7">
    <source>
        <dbReference type="ARBA" id="ARBA00022927"/>
    </source>
</evidence>
<keyword evidence="6" id="KW-0509">mRNA transport</keyword>
<reference evidence="11" key="2">
    <citation type="journal article" date="2023" name="Infect Dis Poverty">
        <title>Chromosome-scale genome of the human blood fluke Schistosoma mekongi and its implications for public health.</title>
        <authorList>
            <person name="Zhou M."/>
            <person name="Xu L."/>
            <person name="Xu D."/>
            <person name="Chen W."/>
            <person name="Khan J."/>
            <person name="Hu Y."/>
            <person name="Huang H."/>
            <person name="Wei H."/>
            <person name="Zhang Y."/>
            <person name="Chusongsang P."/>
            <person name="Tanasarnprasert K."/>
            <person name="Hu X."/>
            <person name="Limpanont Y."/>
            <person name="Lv Z."/>
        </authorList>
    </citation>
    <scope>NUCLEOTIDE SEQUENCE</scope>
    <source>
        <strain evidence="11">LV_2022a</strain>
    </source>
</reference>
<dbReference type="FunFam" id="3.30.740.10:FF:000005">
    <property type="entry name" value="Dynein light chain"/>
    <property type="match status" value="2"/>
</dbReference>
<keyword evidence="12" id="KW-1185">Reference proteome</keyword>
<dbReference type="GO" id="GO:0005634">
    <property type="term" value="C:nucleus"/>
    <property type="evidence" value="ECO:0007669"/>
    <property type="project" value="UniProtKB-SubCell"/>
</dbReference>
<name>A0AAE2D515_SCHME</name>
<evidence type="ECO:0000256" key="5">
    <source>
        <dbReference type="ARBA" id="ARBA00022701"/>
    </source>
</evidence>
<dbReference type="PANTHER" id="PTHR11886:SF35">
    <property type="entry name" value="DYNEIN LIGHT CHAIN"/>
    <property type="match status" value="1"/>
</dbReference>
<dbReference type="AlphaFoldDB" id="A0AAE2D515"/>
<keyword evidence="8 10" id="KW-0206">Cytoskeleton</keyword>
<proteinExistence type="inferred from homology"/>
<dbReference type="PANTHER" id="PTHR11886">
    <property type="entry name" value="DYNEIN LIGHT CHAIN"/>
    <property type="match status" value="1"/>
</dbReference>
<dbReference type="GO" id="GO:0007017">
    <property type="term" value="P:microtubule-based process"/>
    <property type="evidence" value="ECO:0007669"/>
    <property type="project" value="InterPro"/>
</dbReference>
<organism evidence="11 12">
    <name type="scientific">Schistosoma mekongi</name>
    <name type="common">Parasitic worm</name>
    <dbReference type="NCBI Taxonomy" id="38744"/>
    <lineage>
        <taxon>Eukaryota</taxon>
        <taxon>Metazoa</taxon>
        <taxon>Spiralia</taxon>
        <taxon>Lophotrochozoa</taxon>
        <taxon>Platyhelminthes</taxon>
        <taxon>Trematoda</taxon>
        <taxon>Digenea</taxon>
        <taxon>Strigeidida</taxon>
        <taxon>Schistosomatoidea</taxon>
        <taxon>Schistosomatidae</taxon>
        <taxon>Schistosoma</taxon>
    </lineage>
</organism>
<evidence type="ECO:0000256" key="1">
    <source>
        <dbReference type="ARBA" id="ARBA00004123"/>
    </source>
</evidence>
<dbReference type="SUPFAM" id="SSF54648">
    <property type="entry name" value="DLC"/>
    <property type="match status" value="2"/>
</dbReference>
<dbReference type="GO" id="GO:0045505">
    <property type="term" value="F:dynein intermediate chain binding"/>
    <property type="evidence" value="ECO:0007669"/>
    <property type="project" value="TreeGrafter"/>
</dbReference>
<evidence type="ECO:0000313" key="12">
    <source>
        <dbReference type="Proteomes" id="UP001292079"/>
    </source>
</evidence>
<dbReference type="GO" id="GO:0051028">
    <property type="term" value="P:mRNA transport"/>
    <property type="evidence" value="ECO:0007669"/>
    <property type="project" value="UniProtKB-KW"/>
</dbReference>
<dbReference type="SMART" id="SM01375">
    <property type="entry name" value="Dynein_light"/>
    <property type="match status" value="2"/>
</dbReference>
<comment type="subcellular location">
    <subcellularLocation>
        <location evidence="2 10">Cytoplasm</location>
        <location evidence="2 10">Cytoskeleton</location>
    </subcellularLocation>
    <subcellularLocation>
        <location evidence="1">Nucleus</location>
    </subcellularLocation>
</comment>
<dbReference type="InterPro" id="IPR037177">
    <property type="entry name" value="DLC_sf"/>
</dbReference>
<evidence type="ECO:0000256" key="8">
    <source>
        <dbReference type="ARBA" id="ARBA00023212"/>
    </source>
</evidence>
<evidence type="ECO:0000313" key="11">
    <source>
        <dbReference type="EMBL" id="KAK4471447.1"/>
    </source>
</evidence>
<dbReference type="InterPro" id="IPR001372">
    <property type="entry name" value="Dynein_light_chain_typ-1/2"/>
</dbReference>
<gene>
    <name evidence="11" type="ORF">MN116_004875</name>
</gene>
<keyword evidence="9" id="KW-0539">Nucleus</keyword>
<evidence type="ECO:0000256" key="10">
    <source>
        <dbReference type="RuleBase" id="RU365010"/>
    </source>
</evidence>
<reference evidence="11" key="1">
    <citation type="submission" date="2022-04" db="EMBL/GenBank/DDBJ databases">
        <authorList>
            <person name="Xu L."/>
            <person name="Lv Z."/>
        </authorList>
    </citation>
    <scope>NUCLEOTIDE SEQUENCE</scope>
    <source>
        <strain evidence="11">LV_2022a</strain>
    </source>
</reference>
<accession>A0AAE2D515</accession>
<comment type="caution">
    <text evidence="11">The sequence shown here is derived from an EMBL/GenBank/DDBJ whole genome shotgun (WGS) entry which is preliminary data.</text>
</comment>
<evidence type="ECO:0000256" key="6">
    <source>
        <dbReference type="ARBA" id="ARBA00022816"/>
    </source>
</evidence>
<sequence>MPFGKAVVKNADMDTIMQEEAVKTAASAREKFEVDKDIATYIKQHFDRSYGRTWHCIVGKQYGRKMQFSKVIVKNTDMNDEMMELAVRVTACAMDRFQIDMEIANFIKTKFSKKYGGSWNCIVGRRFGSDISHEERSFIYFFLGDRAILLFKSG</sequence>
<evidence type="ECO:0000256" key="4">
    <source>
        <dbReference type="ARBA" id="ARBA00022490"/>
    </source>
</evidence>
<keyword evidence="4 10" id="KW-0963">Cytoplasm</keyword>
<keyword evidence="5 10" id="KW-0493">Microtubule</keyword>
<evidence type="ECO:0000256" key="3">
    <source>
        <dbReference type="ARBA" id="ARBA00022448"/>
    </source>
</evidence>
<dbReference type="Gene3D" id="3.30.740.10">
    <property type="entry name" value="Protein Inhibitor Of Neuronal Nitric Oxide Synthase"/>
    <property type="match status" value="2"/>
</dbReference>
<evidence type="ECO:0000256" key="2">
    <source>
        <dbReference type="ARBA" id="ARBA00004245"/>
    </source>
</evidence>